<keyword evidence="3 8" id="KW-0436">Ligase</keyword>
<dbReference type="SUPFAM" id="SSF52374">
    <property type="entry name" value="Nucleotidylyl transferase"/>
    <property type="match status" value="1"/>
</dbReference>
<dbReference type="InterPro" id="IPR042176">
    <property type="entry name" value="Pantoate_ligase_C"/>
</dbReference>
<dbReference type="EMBL" id="BONK01000015">
    <property type="protein sequence ID" value="GIG23061.1"/>
    <property type="molecule type" value="Genomic_DNA"/>
</dbReference>
<dbReference type="PANTHER" id="PTHR21299">
    <property type="entry name" value="CYTIDYLATE KINASE/PANTOATE-BETA-ALANINE LIGASE"/>
    <property type="match status" value="1"/>
</dbReference>
<dbReference type="EC" id="6.3.2.1" evidence="8"/>
<dbReference type="HAMAP" id="MF_00158">
    <property type="entry name" value="PanC"/>
    <property type="match status" value="1"/>
</dbReference>
<evidence type="ECO:0000256" key="5">
    <source>
        <dbReference type="ARBA" id="ARBA00022741"/>
    </source>
</evidence>
<dbReference type="Gene3D" id="3.40.50.620">
    <property type="entry name" value="HUPs"/>
    <property type="match status" value="1"/>
</dbReference>
<keyword evidence="6 8" id="KW-0067">ATP-binding</keyword>
<dbReference type="InterPro" id="IPR004821">
    <property type="entry name" value="Cyt_trans-like"/>
</dbReference>
<evidence type="ECO:0000313" key="9">
    <source>
        <dbReference type="EMBL" id="GIG23061.1"/>
    </source>
</evidence>
<dbReference type="GO" id="GO:0004592">
    <property type="term" value="F:pantoate-beta-alanine ligase activity"/>
    <property type="evidence" value="ECO:0007669"/>
    <property type="project" value="UniProtKB-UniRule"/>
</dbReference>
<proteinExistence type="inferred from homology"/>
<reference evidence="9" key="1">
    <citation type="submission" date="2021-01" db="EMBL/GenBank/DDBJ databases">
        <title>Whole genome shotgun sequence of Cellulomonas chitinilytica NBRC 110799.</title>
        <authorList>
            <person name="Komaki H."/>
            <person name="Tamura T."/>
        </authorList>
    </citation>
    <scope>NUCLEOTIDE SEQUENCE</scope>
    <source>
        <strain evidence="9">NBRC 110799</strain>
    </source>
</reference>
<dbReference type="Pfam" id="PF02569">
    <property type="entry name" value="Pantoate_ligase"/>
    <property type="match status" value="1"/>
</dbReference>
<dbReference type="GO" id="GO:0005829">
    <property type="term" value="C:cytosol"/>
    <property type="evidence" value="ECO:0007669"/>
    <property type="project" value="TreeGrafter"/>
</dbReference>
<evidence type="ECO:0000256" key="1">
    <source>
        <dbReference type="ARBA" id="ARBA00004990"/>
    </source>
</evidence>
<evidence type="ECO:0000256" key="7">
    <source>
        <dbReference type="ARBA" id="ARBA00048258"/>
    </source>
</evidence>
<evidence type="ECO:0000313" key="10">
    <source>
        <dbReference type="Proteomes" id="UP000632740"/>
    </source>
</evidence>
<comment type="similarity">
    <text evidence="2 8">Belongs to the pantothenate synthetase family.</text>
</comment>
<feature type="binding site" evidence="8">
    <location>
        <position position="63"/>
    </location>
    <ligand>
        <name>(R)-pantoate</name>
        <dbReference type="ChEBI" id="CHEBI:15980"/>
    </ligand>
</feature>
<evidence type="ECO:0000256" key="2">
    <source>
        <dbReference type="ARBA" id="ARBA00009256"/>
    </source>
</evidence>
<dbReference type="GO" id="GO:0015940">
    <property type="term" value="P:pantothenate biosynthetic process"/>
    <property type="evidence" value="ECO:0007669"/>
    <property type="project" value="UniProtKB-UniRule"/>
</dbReference>
<feature type="binding site" evidence="8">
    <location>
        <begin position="191"/>
        <end position="194"/>
    </location>
    <ligand>
        <name>ATP</name>
        <dbReference type="ChEBI" id="CHEBI:30616"/>
    </ligand>
</feature>
<dbReference type="PANTHER" id="PTHR21299:SF1">
    <property type="entry name" value="PANTOATE--BETA-ALANINE LIGASE"/>
    <property type="match status" value="1"/>
</dbReference>
<dbReference type="AlphaFoldDB" id="A0A919U383"/>
<feature type="binding site" evidence="8">
    <location>
        <position position="63"/>
    </location>
    <ligand>
        <name>beta-alanine</name>
        <dbReference type="ChEBI" id="CHEBI:57966"/>
    </ligand>
</feature>
<dbReference type="GO" id="GO:0005524">
    <property type="term" value="F:ATP binding"/>
    <property type="evidence" value="ECO:0007669"/>
    <property type="project" value="UniProtKB-KW"/>
</dbReference>
<keyword evidence="10" id="KW-1185">Reference proteome</keyword>
<accession>A0A919U383</accession>
<sequence length="305" mass="31695">MTGTPTLVRTRAELDTALRAGDGSRRAVVMTMGALHAGHLSLVEQARALADTVVVTIFVNPLQFAPTEDLSRYPRDLEGDVRLLTAPGLLRAGDVVFAPTPDVVYPDGDPVVRVSAGSVGDVLEGAARPGHLDGVLTVVLKLMHLTRPDVALYGEKDAQQLAAIRRMVHDLDVPVEVVGAPLVRDADGLALSSRNAYLTAEERDRALGLSRALRAGVERAASGATASEVRAAAGAELAASGVDDVDYVALVDPSTFAEVPDDVHGDALLLLAARVGTTRLIDNTALTLAPSTGVGARTAPEGARA</sequence>
<feature type="active site" description="Proton donor" evidence="8">
    <location>
        <position position="39"/>
    </location>
</feature>
<dbReference type="NCBIfam" id="TIGR00125">
    <property type="entry name" value="cyt_tran_rel"/>
    <property type="match status" value="1"/>
</dbReference>
<comment type="function">
    <text evidence="8">Catalyzes the condensation of pantoate with beta-alanine in an ATP-dependent reaction via a pantoyl-adenylate intermediate.</text>
</comment>
<comment type="caution">
    <text evidence="9">The sequence shown here is derived from an EMBL/GenBank/DDBJ whole genome shotgun (WGS) entry which is preliminary data.</text>
</comment>
<feature type="binding site" evidence="8">
    <location>
        <begin position="32"/>
        <end position="39"/>
    </location>
    <ligand>
        <name>ATP</name>
        <dbReference type="ChEBI" id="CHEBI:30616"/>
    </ligand>
</feature>
<protein>
    <recommendedName>
        <fullName evidence="8">Pantothenate synthetase</fullName>
        <shortName evidence="8">PS</shortName>
        <ecNumber evidence="8">6.3.2.1</ecNumber>
    </recommendedName>
    <alternativeName>
        <fullName evidence="8">Pantoate--beta-alanine ligase</fullName>
    </alternativeName>
    <alternativeName>
        <fullName evidence="8">Pantoate-activating enzyme</fullName>
    </alternativeName>
</protein>
<dbReference type="RefSeq" id="WP_203758066.1">
    <property type="nucleotide sequence ID" value="NZ_BONK01000015.1"/>
</dbReference>
<dbReference type="NCBIfam" id="TIGR00018">
    <property type="entry name" value="panC"/>
    <property type="match status" value="1"/>
</dbReference>
<evidence type="ECO:0000256" key="8">
    <source>
        <dbReference type="HAMAP-Rule" id="MF_00158"/>
    </source>
</evidence>
<comment type="miscellaneous">
    <text evidence="8">The reaction proceeds by a bi uni uni bi ping pong mechanism.</text>
</comment>
<dbReference type="InterPro" id="IPR014729">
    <property type="entry name" value="Rossmann-like_a/b/a_fold"/>
</dbReference>
<organism evidence="9 10">
    <name type="scientific">Cellulomonas chitinilytica</name>
    <dbReference type="NCBI Taxonomy" id="398759"/>
    <lineage>
        <taxon>Bacteria</taxon>
        <taxon>Bacillati</taxon>
        <taxon>Actinomycetota</taxon>
        <taxon>Actinomycetes</taxon>
        <taxon>Micrococcales</taxon>
        <taxon>Cellulomonadaceae</taxon>
        <taxon>Cellulomonas</taxon>
    </lineage>
</organism>
<gene>
    <name evidence="8 9" type="primary">panC</name>
    <name evidence="9" type="ORF">Cch01nite_37850</name>
</gene>
<comment type="subcellular location">
    <subcellularLocation>
        <location evidence="8">Cytoplasm</location>
    </subcellularLocation>
</comment>
<keyword evidence="8" id="KW-0963">Cytoplasm</keyword>
<comment type="catalytic activity">
    <reaction evidence="7 8">
        <text>(R)-pantoate + beta-alanine + ATP = (R)-pantothenate + AMP + diphosphate + H(+)</text>
        <dbReference type="Rhea" id="RHEA:10912"/>
        <dbReference type="ChEBI" id="CHEBI:15378"/>
        <dbReference type="ChEBI" id="CHEBI:15980"/>
        <dbReference type="ChEBI" id="CHEBI:29032"/>
        <dbReference type="ChEBI" id="CHEBI:30616"/>
        <dbReference type="ChEBI" id="CHEBI:33019"/>
        <dbReference type="ChEBI" id="CHEBI:57966"/>
        <dbReference type="ChEBI" id="CHEBI:456215"/>
        <dbReference type="EC" id="6.3.2.1"/>
    </reaction>
</comment>
<evidence type="ECO:0000256" key="3">
    <source>
        <dbReference type="ARBA" id="ARBA00022598"/>
    </source>
</evidence>
<dbReference type="Proteomes" id="UP000632740">
    <property type="component" value="Unassembled WGS sequence"/>
</dbReference>
<evidence type="ECO:0000256" key="6">
    <source>
        <dbReference type="ARBA" id="ARBA00022840"/>
    </source>
</evidence>
<comment type="subunit">
    <text evidence="8">Homodimer.</text>
</comment>
<evidence type="ECO:0000256" key="4">
    <source>
        <dbReference type="ARBA" id="ARBA00022655"/>
    </source>
</evidence>
<dbReference type="Gene3D" id="3.30.1300.10">
    <property type="entry name" value="Pantoate-beta-alanine ligase, C-terminal domain"/>
    <property type="match status" value="1"/>
</dbReference>
<dbReference type="CDD" id="cd00560">
    <property type="entry name" value="PanC"/>
    <property type="match status" value="1"/>
</dbReference>
<name>A0A919U383_9CELL</name>
<feature type="binding site" evidence="8">
    <location>
        <position position="160"/>
    </location>
    <ligand>
        <name>(R)-pantoate</name>
        <dbReference type="ChEBI" id="CHEBI:15980"/>
    </ligand>
</feature>
<feature type="binding site" evidence="8">
    <location>
        <position position="183"/>
    </location>
    <ligand>
        <name>ATP</name>
        <dbReference type="ChEBI" id="CHEBI:30616"/>
    </ligand>
</feature>
<dbReference type="InterPro" id="IPR003721">
    <property type="entry name" value="Pantoate_ligase"/>
</dbReference>
<feature type="binding site" evidence="8">
    <location>
        <begin position="154"/>
        <end position="157"/>
    </location>
    <ligand>
        <name>ATP</name>
        <dbReference type="ChEBI" id="CHEBI:30616"/>
    </ligand>
</feature>
<keyword evidence="4 8" id="KW-0566">Pantothenate biosynthesis</keyword>
<comment type="pathway">
    <text evidence="1 8">Cofactor biosynthesis; (R)-pantothenate biosynthesis; (R)-pantothenate from (R)-pantoate and beta-alanine: step 1/1.</text>
</comment>
<keyword evidence="5 8" id="KW-0547">Nucleotide-binding</keyword>